<gene>
    <name evidence="3" type="ORF">MPOL1434_LOCUS11450</name>
</gene>
<evidence type="ECO:0000313" key="3">
    <source>
        <dbReference type="EMBL" id="CAD8381264.1"/>
    </source>
</evidence>
<feature type="transmembrane region" description="Helical" evidence="2">
    <location>
        <begin position="170"/>
        <end position="189"/>
    </location>
</feature>
<feature type="region of interest" description="Disordered" evidence="1">
    <location>
        <begin position="204"/>
        <end position="231"/>
    </location>
</feature>
<organism evidence="3">
    <name type="scientific">Minutocellus polymorphus</name>
    <dbReference type="NCBI Taxonomy" id="265543"/>
    <lineage>
        <taxon>Eukaryota</taxon>
        <taxon>Sar</taxon>
        <taxon>Stramenopiles</taxon>
        <taxon>Ochrophyta</taxon>
        <taxon>Bacillariophyta</taxon>
        <taxon>Mediophyceae</taxon>
        <taxon>Cymatosirophycidae</taxon>
        <taxon>Cymatosirales</taxon>
        <taxon>Cymatosiraceae</taxon>
        <taxon>Minutocellus</taxon>
    </lineage>
</organism>
<feature type="transmembrane region" description="Helical" evidence="2">
    <location>
        <begin position="140"/>
        <end position="158"/>
    </location>
</feature>
<accession>A0A7S0B2A8</accession>
<keyword evidence="2" id="KW-1133">Transmembrane helix</keyword>
<evidence type="ECO:0000256" key="2">
    <source>
        <dbReference type="SAM" id="Phobius"/>
    </source>
</evidence>
<feature type="transmembrane region" description="Helical" evidence="2">
    <location>
        <begin position="62"/>
        <end position="79"/>
    </location>
</feature>
<name>A0A7S0B2A8_9STRA</name>
<protein>
    <submittedName>
        <fullName evidence="3">Uncharacterized protein</fullName>
    </submittedName>
</protein>
<evidence type="ECO:0000256" key="1">
    <source>
        <dbReference type="SAM" id="MobiDB-lite"/>
    </source>
</evidence>
<feature type="region of interest" description="Disordered" evidence="1">
    <location>
        <begin position="1"/>
        <end position="21"/>
    </location>
</feature>
<dbReference type="EMBL" id="HBEJ01019625">
    <property type="protein sequence ID" value="CAD8381264.1"/>
    <property type="molecule type" value="Transcribed_RNA"/>
</dbReference>
<reference evidence="3" key="1">
    <citation type="submission" date="2021-01" db="EMBL/GenBank/DDBJ databases">
        <authorList>
            <person name="Corre E."/>
            <person name="Pelletier E."/>
            <person name="Niang G."/>
            <person name="Scheremetjew M."/>
            <person name="Finn R."/>
            <person name="Kale V."/>
            <person name="Holt S."/>
            <person name="Cochrane G."/>
            <person name="Meng A."/>
            <person name="Brown T."/>
            <person name="Cohen L."/>
        </authorList>
    </citation>
    <scope>NUCLEOTIDE SEQUENCE</scope>
    <source>
        <strain evidence="3">CCMP3303</strain>
    </source>
</reference>
<keyword evidence="2" id="KW-0812">Transmembrane</keyword>
<feature type="transmembrane region" description="Helical" evidence="2">
    <location>
        <begin position="30"/>
        <end position="50"/>
    </location>
</feature>
<sequence>MISDSSPSHHPPPPPDDDEHRRTMAPIRHLHHLSIFLLLLSAVFWVWAFINNLRYDYVDGGVISFATVMLSSTYVLCVIDHGGNGRGFLLDQYHIDNDTSTVSATDSVEPSEDATERTGLRHEPNALEAIQGSSQCKRRALFILPISSSLLVTLNYALGSVLTEHLWGKVYCAAFTGLWFILALLQFVLTRRVFRVVDSAEMPTRRRDDEAVEQDDASGMEGSNEGAGTIT</sequence>
<keyword evidence="2" id="KW-0472">Membrane</keyword>
<dbReference type="AlphaFoldDB" id="A0A7S0B2A8"/>
<proteinExistence type="predicted"/>